<evidence type="ECO:0000313" key="2">
    <source>
        <dbReference type="EMBL" id="KAJ3087094.1"/>
    </source>
</evidence>
<dbReference type="EMBL" id="JADGJH010004134">
    <property type="protein sequence ID" value="KAJ3087094.1"/>
    <property type="molecule type" value="Genomic_DNA"/>
</dbReference>
<organism evidence="2 3">
    <name type="scientific">Physocladia obscura</name>
    <dbReference type="NCBI Taxonomy" id="109957"/>
    <lineage>
        <taxon>Eukaryota</taxon>
        <taxon>Fungi</taxon>
        <taxon>Fungi incertae sedis</taxon>
        <taxon>Chytridiomycota</taxon>
        <taxon>Chytridiomycota incertae sedis</taxon>
        <taxon>Chytridiomycetes</taxon>
        <taxon>Chytridiales</taxon>
        <taxon>Chytriomycetaceae</taxon>
        <taxon>Physocladia</taxon>
    </lineage>
</organism>
<dbReference type="Proteomes" id="UP001211907">
    <property type="component" value="Unassembled WGS sequence"/>
</dbReference>
<protein>
    <submittedName>
        <fullName evidence="2">Uncharacterized protein</fullName>
    </submittedName>
</protein>
<name>A0AAD5XBH9_9FUNG</name>
<evidence type="ECO:0000313" key="3">
    <source>
        <dbReference type="Proteomes" id="UP001211907"/>
    </source>
</evidence>
<proteinExistence type="predicted"/>
<feature type="compositionally biased region" description="Acidic residues" evidence="1">
    <location>
        <begin position="58"/>
        <end position="67"/>
    </location>
</feature>
<dbReference type="AlphaFoldDB" id="A0AAD5XBH9"/>
<comment type="caution">
    <text evidence="2">The sequence shown here is derived from an EMBL/GenBank/DDBJ whole genome shotgun (WGS) entry which is preliminary data.</text>
</comment>
<gene>
    <name evidence="2" type="ORF">HK100_008482</name>
</gene>
<keyword evidence="3" id="KW-1185">Reference proteome</keyword>
<sequence>MIQHGKSTDVAGTTNEFGGFVTGTTDANGTQELLDFDDDFGFGNGDEATASGGGGEFKEEDLDDLLA</sequence>
<feature type="compositionally biased region" description="Polar residues" evidence="1">
    <location>
        <begin position="10"/>
        <end position="31"/>
    </location>
</feature>
<feature type="region of interest" description="Disordered" evidence="1">
    <location>
        <begin position="1"/>
        <end position="67"/>
    </location>
</feature>
<evidence type="ECO:0000256" key="1">
    <source>
        <dbReference type="SAM" id="MobiDB-lite"/>
    </source>
</evidence>
<reference evidence="2" key="1">
    <citation type="submission" date="2020-05" db="EMBL/GenBank/DDBJ databases">
        <title>Phylogenomic resolution of chytrid fungi.</title>
        <authorList>
            <person name="Stajich J.E."/>
            <person name="Amses K."/>
            <person name="Simmons R."/>
            <person name="Seto K."/>
            <person name="Myers J."/>
            <person name="Bonds A."/>
            <person name="Quandt C.A."/>
            <person name="Barry K."/>
            <person name="Liu P."/>
            <person name="Grigoriev I."/>
            <person name="Longcore J.E."/>
            <person name="James T.Y."/>
        </authorList>
    </citation>
    <scope>NUCLEOTIDE SEQUENCE</scope>
    <source>
        <strain evidence="2">JEL0513</strain>
    </source>
</reference>
<accession>A0AAD5XBH9</accession>